<dbReference type="Gene3D" id="1.10.3210.10">
    <property type="entry name" value="Hypothetical protein af1432"/>
    <property type="match status" value="1"/>
</dbReference>
<dbReference type="InterPro" id="IPR003607">
    <property type="entry name" value="HD/PDEase_dom"/>
</dbReference>
<dbReference type="Proteomes" id="UP000051643">
    <property type="component" value="Unassembled WGS sequence"/>
</dbReference>
<organism evidence="2 3">
    <name type="scientific">Salegentibacter mishustinae</name>
    <dbReference type="NCBI Taxonomy" id="270918"/>
    <lineage>
        <taxon>Bacteria</taxon>
        <taxon>Pseudomonadati</taxon>
        <taxon>Bacteroidota</taxon>
        <taxon>Flavobacteriia</taxon>
        <taxon>Flavobacteriales</taxon>
        <taxon>Flavobacteriaceae</taxon>
        <taxon>Salegentibacter</taxon>
    </lineage>
</organism>
<gene>
    <name evidence="2" type="ORF">APR42_11980</name>
</gene>
<dbReference type="STRING" id="270918.APR42_11980"/>
<comment type="caution">
    <text evidence="2">The sequence shown here is derived from an EMBL/GenBank/DDBJ whole genome shotgun (WGS) entry which is preliminary data.</text>
</comment>
<dbReference type="GO" id="GO:0016787">
    <property type="term" value="F:hydrolase activity"/>
    <property type="evidence" value="ECO:0007669"/>
    <property type="project" value="UniProtKB-KW"/>
</dbReference>
<keyword evidence="3" id="KW-1185">Reference proteome</keyword>
<dbReference type="InterPro" id="IPR006674">
    <property type="entry name" value="HD_domain"/>
</dbReference>
<dbReference type="CDD" id="cd00077">
    <property type="entry name" value="HDc"/>
    <property type="match status" value="1"/>
</dbReference>
<dbReference type="AlphaFoldDB" id="A0A0Q9ZB06"/>
<evidence type="ECO:0000259" key="1">
    <source>
        <dbReference type="Pfam" id="PF01966"/>
    </source>
</evidence>
<protein>
    <submittedName>
        <fullName evidence="2">HD family phosphohydrolase</fullName>
    </submittedName>
</protein>
<dbReference type="Pfam" id="PF01966">
    <property type="entry name" value="HD"/>
    <property type="match status" value="1"/>
</dbReference>
<dbReference type="SUPFAM" id="SSF109604">
    <property type="entry name" value="HD-domain/PDEase-like"/>
    <property type="match status" value="1"/>
</dbReference>
<dbReference type="RefSeq" id="WP_057483112.1">
    <property type="nucleotide sequence ID" value="NZ_BMWR01000007.1"/>
</dbReference>
<keyword evidence="2" id="KW-0378">Hydrolase</keyword>
<evidence type="ECO:0000313" key="3">
    <source>
        <dbReference type="Proteomes" id="UP000051643"/>
    </source>
</evidence>
<dbReference type="OrthoDB" id="5728337at2"/>
<reference evidence="2" key="1">
    <citation type="submission" date="2015-10" db="EMBL/GenBank/DDBJ databases">
        <title>Draft genome sequence of Salegentibacter mishustinae KCTC 12263.</title>
        <authorList>
            <person name="Lin W."/>
            <person name="Zheng Q."/>
        </authorList>
    </citation>
    <scope>NUCLEOTIDE SEQUENCE [LARGE SCALE GENOMIC DNA]</scope>
    <source>
        <strain evidence="2">KCTC 12263</strain>
    </source>
</reference>
<sequence length="193" mass="22333">MSKILFENIYKKIISRLDQELPGSLVYHNVNHTKYVLEKAVKLAASENITGRELELIKIAALYHDTGFLLSHIEHENLGCLIASRDLQELFLDPVEIDMICGMIAATKIPQRPKNIFEKIVADADLFYLGTPNYNQFSKKLYKELKHFDPSINDEKWLKIQVNFLSSHSYHTKYGKEILEPVKRDILNSLCLR</sequence>
<proteinExistence type="predicted"/>
<name>A0A0Q9ZB06_9FLAO</name>
<dbReference type="EMBL" id="LKTP01000037">
    <property type="protein sequence ID" value="KRG27218.1"/>
    <property type="molecule type" value="Genomic_DNA"/>
</dbReference>
<evidence type="ECO:0000313" key="2">
    <source>
        <dbReference type="EMBL" id="KRG27218.1"/>
    </source>
</evidence>
<accession>A0A0Q9ZB06</accession>
<feature type="domain" description="HD" evidence="1">
    <location>
        <begin position="31"/>
        <end position="125"/>
    </location>
</feature>